<dbReference type="Gene3D" id="2.60.120.560">
    <property type="entry name" value="Exo-inulinase, domain 1"/>
    <property type="match status" value="1"/>
</dbReference>
<evidence type="ECO:0000259" key="5">
    <source>
        <dbReference type="Pfam" id="PF00251"/>
    </source>
</evidence>
<dbReference type="InterPro" id="IPR023296">
    <property type="entry name" value="Glyco_hydro_beta-prop_sf"/>
</dbReference>
<dbReference type="PANTHER" id="PTHR31953">
    <property type="entry name" value="BETA-FRUCTOFURANOSIDASE, INSOLUBLE ISOENZYME CWINV1-RELATED"/>
    <property type="match status" value="1"/>
</dbReference>
<dbReference type="Gene3D" id="2.115.10.20">
    <property type="entry name" value="Glycosyl hydrolase domain, family 43"/>
    <property type="match status" value="1"/>
</dbReference>
<gene>
    <name evidence="7" type="ORF">DM860_008194</name>
</gene>
<comment type="similarity">
    <text evidence="1 4">Belongs to the glycosyl hydrolase 32 family.</text>
</comment>
<dbReference type="EMBL" id="NQVE01000195">
    <property type="protein sequence ID" value="RAL40054.1"/>
    <property type="molecule type" value="Genomic_DNA"/>
</dbReference>
<name>A0A328D3S9_9ASTE</name>
<dbReference type="GO" id="GO:0005975">
    <property type="term" value="P:carbohydrate metabolic process"/>
    <property type="evidence" value="ECO:0007669"/>
    <property type="project" value="InterPro"/>
</dbReference>
<evidence type="ECO:0000313" key="8">
    <source>
        <dbReference type="Proteomes" id="UP000249390"/>
    </source>
</evidence>
<dbReference type="SUPFAM" id="SSF49899">
    <property type="entry name" value="Concanavalin A-like lectins/glucanases"/>
    <property type="match status" value="1"/>
</dbReference>
<dbReference type="InterPro" id="IPR013148">
    <property type="entry name" value="Glyco_hydro_32_N"/>
</dbReference>
<dbReference type="SUPFAM" id="SSF75005">
    <property type="entry name" value="Arabinanase/levansucrase/invertase"/>
    <property type="match status" value="1"/>
</dbReference>
<keyword evidence="2 4" id="KW-0378">Hydrolase</keyword>
<feature type="domain" description="Glycosyl hydrolase family 32 N-terminal" evidence="5">
    <location>
        <begin position="9"/>
        <end position="314"/>
    </location>
</feature>
<reference evidence="7 8" key="1">
    <citation type="submission" date="2018-06" db="EMBL/GenBank/DDBJ databases">
        <title>The Genome of Cuscuta australis (Dodder) Provides Insight into the Evolution of Plant Parasitism.</title>
        <authorList>
            <person name="Liu H."/>
        </authorList>
    </citation>
    <scope>NUCLEOTIDE SEQUENCE [LARGE SCALE GENOMIC DNA]</scope>
    <source>
        <strain evidence="8">cv. Yunnan</strain>
        <tissue evidence="7">Vines</tissue>
    </source>
</reference>
<evidence type="ECO:0008006" key="9">
    <source>
        <dbReference type="Google" id="ProtNLM"/>
    </source>
</evidence>
<dbReference type="InterPro" id="IPR050551">
    <property type="entry name" value="Fructan_Metab_Enzymes"/>
</dbReference>
<keyword evidence="8" id="KW-1185">Reference proteome</keyword>
<protein>
    <recommendedName>
        <fullName evidence="9">Beta-fructofuranosidase</fullName>
    </recommendedName>
</protein>
<evidence type="ECO:0000259" key="6">
    <source>
        <dbReference type="Pfam" id="PF08244"/>
    </source>
</evidence>
<dbReference type="InterPro" id="IPR013320">
    <property type="entry name" value="ConA-like_dom_sf"/>
</dbReference>
<evidence type="ECO:0000256" key="4">
    <source>
        <dbReference type="RuleBase" id="RU362110"/>
    </source>
</evidence>
<comment type="caution">
    <text evidence="7">The sequence shown here is derived from an EMBL/GenBank/DDBJ whole genome shotgun (WGS) entry which is preliminary data.</text>
</comment>
<accession>A0A328D3S9</accession>
<evidence type="ECO:0000313" key="7">
    <source>
        <dbReference type="EMBL" id="RAL40054.1"/>
    </source>
</evidence>
<dbReference type="InterPro" id="IPR013189">
    <property type="entry name" value="Glyco_hydro_32_C"/>
</dbReference>
<evidence type="ECO:0000256" key="2">
    <source>
        <dbReference type="ARBA" id="ARBA00022801"/>
    </source>
</evidence>
<organism evidence="7 8">
    <name type="scientific">Cuscuta australis</name>
    <dbReference type="NCBI Taxonomy" id="267555"/>
    <lineage>
        <taxon>Eukaryota</taxon>
        <taxon>Viridiplantae</taxon>
        <taxon>Streptophyta</taxon>
        <taxon>Embryophyta</taxon>
        <taxon>Tracheophyta</taxon>
        <taxon>Spermatophyta</taxon>
        <taxon>Magnoliopsida</taxon>
        <taxon>eudicotyledons</taxon>
        <taxon>Gunneridae</taxon>
        <taxon>Pentapetalae</taxon>
        <taxon>asterids</taxon>
        <taxon>lamiids</taxon>
        <taxon>Solanales</taxon>
        <taxon>Convolvulaceae</taxon>
        <taxon>Cuscuteae</taxon>
        <taxon>Cuscuta</taxon>
        <taxon>Cuscuta subgen. Grammica</taxon>
        <taxon>Cuscuta sect. Cleistogrammica</taxon>
    </lineage>
</organism>
<dbReference type="Pfam" id="PF00251">
    <property type="entry name" value="Glyco_hydro_32N"/>
    <property type="match status" value="1"/>
</dbReference>
<proteinExistence type="inferred from homology"/>
<dbReference type="InterPro" id="IPR001362">
    <property type="entry name" value="Glyco_hydro_32"/>
</dbReference>
<dbReference type="AlphaFoldDB" id="A0A328D3S9"/>
<feature type="domain" description="Glycosyl hydrolase family 32 C-terminal" evidence="6">
    <location>
        <begin position="318"/>
        <end position="509"/>
    </location>
</feature>
<dbReference type="Proteomes" id="UP000249390">
    <property type="component" value="Unassembled WGS sequence"/>
</dbReference>
<evidence type="ECO:0000256" key="1">
    <source>
        <dbReference type="ARBA" id="ARBA00009902"/>
    </source>
</evidence>
<dbReference type="GO" id="GO:0004553">
    <property type="term" value="F:hydrolase activity, hydrolyzing O-glycosyl compounds"/>
    <property type="evidence" value="ECO:0007669"/>
    <property type="project" value="InterPro"/>
</dbReference>
<dbReference type="SMART" id="SM00640">
    <property type="entry name" value="Glyco_32"/>
    <property type="match status" value="1"/>
</dbReference>
<dbReference type="Pfam" id="PF08244">
    <property type="entry name" value="Glyco_hydro_32C"/>
    <property type="match status" value="1"/>
</dbReference>
<sequence>MDKKNCITAPLYHRGWYHLFYQYNPSSAVWVENITWGHAVSKDMIHWLHLPRAMVPDQSYDLRGVWTGSATTLPDGQIMVVYTGNTDVQVQNLAYPANLSDPLLLKWTKYPGNPVIIPPPGVGLLEFRDPTTAWADQKNGHWFLTIGSQLNKTGVAFVYETADFKRYKLLDGFLHSVPGTGMWECVDFFPISSVYENGSGQSINGSGIKHVLKASLYDETHDYYAIGTYDPLKKTWTPDYPQLDIGKGLRVDYGKCYASKTFYDQNKHRRILFAWIGESDPKDVDIAKGWASVQGIPRTLNFDKKTGSHLLQWPIEEIESLRLGDPVVTEVNLQPGSLLPINVSMATQLDITVSFQVDKGALEAASKDDNSKYNCNNSGGSVNRGILGPFGIAVVADETLTELTPVYFYIDKGVNGNGETHFCTDLTRSSQASGVEKEVYGSTVPTFDEEIYSARILVDHSIVESFAQGGRTVITSRVYPTKAIYEARRVFLFNNATGASVKASVKIWQMKSADIKPFPF</sequence>
<dbReference type="CDD" id="cd18624">
    <property type="entry name" value="GH32_Fruct1-like"/>
    <property type="match status" value="1"/>
</dbReference>
<keyword evidence="3 4" id="KW-0326">Glycosidase</keyword>
<evidence type="ECO:0000256" key="3">
    <source>
        <dbReference type="ARBA" id="ARBA00023295"/>
    </source>
</evidence>